<protein>
    <submittedName>
        <fullName evidence="2">Uncharacterized protein</fullName>
    </submittedName>
</protein>
<keyword evidence="1" id="KW-1185">Reference proteome</keyword>
<dbReference type="WBParaSite" id="nRc.2.0.1.t00174-RA">
    <property type="protein sequence ID" value="nRc.2.0.1.t00174-RA"/>
    <property type="gene ID" value="nRc.2.0.1.g00174"/>
</dbReference>
<evidence type="ECO:0000313" key="1">
    <source>
        <dbReference type="Proteomes" id="UP000887565"/>
    </source>
</evidence>
<name>A0A915HER4_ROMCU</name>
<sequence length="76" mass="8633">MEHSDNSCNDTVVDLLDQNRILCQQVDRPHLHINGVDNSSTELQTICLPQKLDKSLHWMDIPWPVTLGMWGPATPL</sequence>
<proteinExistence type="predicted"/>
<dbReference type="Proteomes" id="UP000887565">
    <property type="component" value="Unplaced"/>
</dbReference>
<reference evidence="2" key="1">
    <citation type="submission" date="2022-11" db="UniProtKB">
        <authorList>
            <consortium name="WormBaseParasite"/>
        </authorList>
    </citation>
    <scope>IDENTIFICATION</scope>
</reference>
<dbReference type="AlphaFoldDB" id="A0A915HER4"/>
<evidence type="ECO:0000313" key="2">
    <source>
        <dbReference type="WBParaSite" id="nRc.2.0.1.t00174-RA"/>
    </source>
</evidence>
<accession>A0A915HER4</accession>
<organism evidence="1 2">
    <name type="scientific">Romanomermis culicivorax</name>
    <name type="common">Nematode worm</name>
    <dbReference type="NCBI Taxonomy" id="13658"/>
    <lineage>
        <taxon>Eukaryota</taxon>
        <taxon>Metazoa</taxon>
        <taxon>Ecdysozoa</taxon>
        <taxon>Nematoda</taxon>
        <taxon>Enoplea</taxon>
        <taxon>Dorylaimia</taxon>
        <taxon>Mermithida</taxon>
        <taxon>Mermithoidea</taxon>
        <taxon>Mermithidae</taxon>
        <taxon>Romanomermis</taxon>
    </lineage>
</organism>